<protein>
    <recommendedName>
        <fullName evidence="3">DUF4913 domain-containing protein</fullName>
    </recommendedName>
</protein>
<reference evidence="1" key="1">
    <citation type="submission" date="2021-01" db="EMBL/GenBank/DDBJ databases">
        <title>Whole genome shotgun sequence of Rugosimonospora africana NBRC 104875.</title>
        <authorList>
            <person name="Komaki H."/>
            <person name="Tamura T."/>
        </authorList>
    </citation>
    <scope>NUCLEOTIDE SEQUENCE</scope>
    <source>
        <strain evidence="1">NBRC 104875</strain>
    </source>
</reference>
<proteinExistence type="predicted"/>
<gene>
    <name evidence="1" type="ORF">Raf01_71320</name>
</gene>
<dbReference type="EMBL" id="BONZ01000075">
    <property type="protein sequence ID" value="GIH18960.1"/>
    <property type="molecule type" value="Genomic_DNA"/>
</dbReference>
<name>A0A8J3QX00_9ACTN</name>
<evidence type="ECO:0000313" key="2">
    <source>
        <dbReference type="Proteomes" id="UP000642748"/>
    </source>
</evidence>
<evidence type="ECO:0000313" key="1">
    <source>
        <dbReference type="EMBL" id="GIH18960.1"/>
    </source>
</evidence>
<evidence type="ECO:0008006" key="3">
    <source>
        <dbReference type="Google" id="ProtNLM"/>
    </source>
</evidence>
<comment type="caution">
    <text evidence="1">The sequence shown here is derived from an EMBL/GenBank/DDBJ whole genome shotgun (WGS) entry which is preliminary data.</text>
</comment>
<dbReference type="RefSeq" id="WP_203922449.1">
    <property type="nucleotide sequence ID" value="NZ_BONZ01000075.1"/>
</dbReference>
<organism evidence="1 2">
    <name type="scientific">Rugosimonospora africana</name>
    <dbReference type="NCBI Taxonomy" id="556532"/>
    <lineage>
        <taxon>Bacteria</taxon>
        <taxon>Bacillati</taxon>
        <taxon>Actinomycetota</taxon>
        <taxon>Actinomycetes</taxon>
        <taxon>Micromonosporales</taxon>
        <taxon>Micromonosporaceae</taxon>
        <taxon>Rugosimonospora</taxon>
    </lineage>
</organism>
<keyword evidence="2" id="KW-1185">Reference proteome</keyword>
<dbReference type="Proteomes" id="UP000642748">
    <property type="component" value="Unassembled WGS sequence"/>
</dbReference>
<sequence length="208" mass="23047">MTTDEFAFDLPDDAPPDMRAIAMLGQGLSTLRAAVADLAEQHRQLRDQVAGLGPGGRGGAQDTVPGPLRWADLDRTQASTTWIRLINWVGWLTARYQLAEELPHCWAHHPPLVEELTALATAWHAAYDDGAASDAGLHWLDSLARTRSRIREWDDHTRCRNGTHNERHIDLPWPADWRDQALDVALADVATRPFPEDSGSAGRLGDQP</sequence>
<dbReference type="AlphaFoldDB" id="A0A8J3QX00"/>
<accession>A0A8J3QX00</accession>